<evidence type="ECO:0000313" key="2">
    <source>
        <dbReference type="EMBL" id="ORZ11175.1"/>
    </source>
</evidence>
<accession>A0A1X2I7Q7</accession>
<dbReference type="Proteomes" id="UP000193560">
    <property type="component" value="Unassembled WGS sequence"/>
</dbReference>
<keyword evidence="3" id="KW-1185">Reference proteome</keyword>
<reference evidence="2 3" key="1">
    <citation type="submission" date="2016-07" db="EMBL/GenBank/DDBJ databases">
        <title>Pervasive Adenine N6-methylation of Active Genes in Fungi.</title>
        <authorList>
            <consortium name="DOE Joint Genome Institute"/>
            <person name="Mondo S.J."/>
            <person name="Dannebaum R.O."/>
            <person name="Kuo R.C."/>
            <person name="Labutti K."/>
            <person name="Haridas S."/>
            <person name="Kuo A."/>
            <person name="Salamov A."/>
            <person name="Ahrendt S.R."/>
            <person name="Lipzen A."/>
            <person name="Sullivan W."/>
            <person name="Andreopoulos W.B."/>
            <person name="Clum A."/>
            <person name="Lindquist E."/>
            <person name="Daum C."/>
            <person name="Ramamoorthy G.K."/>
            <person name="Gryganskyi A."/>
            <person name="Culley D."/>
            <person name="Magnuson J.K."/>
            <person name="James T.Y."/>
            <person name="O'Malley M.A."/>
            <person name="Stajich J.E."/>
            <person name="Spatafora J.W."/>
            <person name="Visel A."/>
            <person name="Grigoriev I.V."/>
        </authorList>
    </citation>
    <scope>NUCLEOTIDE SEQUENCE [LARGE SCALE GENOMIC DNA]</scope>
    <source>
        <strain evidence="2 3">NRRL 1336</strain>
    </source>
</reference>
<name>A0A1X2I7Q7_9FUNG</name>
<protein>
    <submittedName>
        <fullName evidence="2">Uncharacterized protein</fullName>
    </submittedName>
</protein>
<feature type="compositionally biased region" description="Low complexity" evidence="1">
    <location>
        <begin position="116"/>
        <end position="130"/>
    </location>
</feature>
<dbReference type="EMBL" id="MCGE01000022">
    <property type="protein sequence ID" value="ORZ11175.1"/>
    <property type="molecule type" value="Genomic_DNA"/>
</dbReference>
<evidence type="ECO:0000313" key="3">
    <source>
        <dbReference type="Proteomes" id="UP000193560"/>
    </source>
</evidence>
<dbReference type="AlphaFoldDB" id="A0A1X2I7Q7"/>
<feature type="compositionally biased region" description="Basic and acidic residues" evidence="1">
    <location>
        <begin position="103"/>
        <end position="115"/>
    </location>
</feature>
<proteinExistence type="predicted"/>
<gene>
    <name evidence="2" type="ORF">BCR42DRAFT_421711</name>
</gene>
<evidence type="ECO:0000256" key="1">
    <source>
        <dbReference type="SAM" id="MobiDB-lite"/>
    </source>
</evidence>
<organism evidence="2 3">
    <name type="scientific">Absidia repens</name>
    <dbReference type="NCBI Taxonomy" id="90262"/>
    <lineage>
        <taxon>Eukaryota</taxon>
        <taxon>Fungi</taxon>
        <taxon>Fungi incertae sedis</taxon>
        <taxon>Mucoromycota</taxon>
        <taxon>Mucoromycotina</taxon>
        <taxon>Mucoromycetes</taxon>
        <taxon>Mucorales</taxon>
        <taxon>Cunninghamellaceae</taxon>
        <taxon>Absidia</taxon>
    </lineage>
</organism>
<comment type="caution">
    <text evidence="2">The sequence shown here is derived from an EMBL/GenBank/DDBJ whole genome shotgun (WGS) entry which is preliminary data.</text>
</comment>
<feature type="region of interest" description="Disordered" evidence="1">
    <location>
        <begin position="103"/>
        <end position="146"/>
    </location>
</feature>
<sequence length="232" mass="24279">MMRRRSNAEELVGKLTNDKVLADLGELGGDETGAINDVLGGDNDGYFQLVSGTVGEILQGGDEESGLKESLTSLFGTVDQVIEGAGVNDLKLTKALDVKETALGKRAPKEPKEPKGGAAKTDASGAAATTPKIGTTAKNGAAPKHDAAAENLQRRGVDDAVDLDGLVDQAVGELHDLIDKSGEKHEPVSRLAKLVKGLLESVLNKKVDTGDISKREYLTKLLTRAAAIRNDA</sequence>